<dbReference type="CDD" id="cd20557">
    <property type="entry name" value="CYCLIN_ScPCL1-like"/>
    <property type="match status" value="1"/>
</dbReference>
<dbReference type="Proteomes" id="UP000594364">
    <property type="component" value="Chromosome 1"/>
</dbReference>
<gene>
    <name evidence="2" type="ORF">C2857_003903</name>
</gene>
<proteinExistence type="predicted"/>
<accession>A0A7S9KKW5</accession>
<protein>
    <submittedName>
        <fullName evidence="2">Uncharacterized protein</fullName>
    </submittedName>
</protein>
<dbReference type="InterPro" id="IPR036915">
    <property type="entry name" value="Cyclin-like_sf"/>
</dbReference>
<keyword evidence="3" id="KW-1185">Reference proteome</keyword>
<evidence type="ECO:0000313" key="2">
    <source>
        <dbReference type="EMBL" id="QPG93981.1"/>
    </source>
</evidence>
<dbReference type="GO" id="GO:0016538">
    <property type="term" value="F:cyclin-dependent protein serine/threonine kinase regulator activity"/>
    <property type="evidence" value="ECO:0007669"/>
    <property type="project" value="TreeGrafter"/>
</dbReference>
<evidence type="ECO:0000313" key="3">
    <source>
        <dbReference type="Proteomes" id="UP000594364"/>
    </source>
</evidence>
<dbReference type="GO" id="GO:0019901">
    <property type="term" value="F:protein kinase binding"/>
    <property type="evidence" value="ECO:0007669"/>
    <property type="project" value="InterPro"/>
</dbReference>
<organism evidence="2 3">
    <name type="scientific">Epichloe festucae (strain Fl1)</name>
    <dbReference type="NCBI Taxonomy" id="877507"/>
    <lineage>
        <taxon>Eukaryota</taxon>
        <taxon>Fungi</taxon>
        <taxon>Dikarya</taxon>
        <taxon>Ascomycota</taxon>
        <taxon>Pezizomycotina</taxon>
        <taxon>Sordariomycetes</taxon>
        <taxon>Hypocreomycetidae</taxon>
        <taxon>Hypocreales</taxon>
        <taxon>Clavicipitaceae</taxon>
        <taxon>Epichloe</taxon>
    </lineage>
</organism>
<evidence type="ECO:0000256" key="1">
    <source>
        <dbReference type="SAM" id="MobiDB-lite"/>
    </source>
</evidence>
<dbReference type="PANTHER" id="PTHR15615">
    <property type="match status" value="1"/>
</dbReference>
<dbReference type="GO" id="GO:0000307">
    <property type="term" value="C:cyclin-dependent protein kinase holoenzyme complex"/>
    <property type="evidence" value="ECO:0007669"/>
    <property type="project" value="TreeGrafter"/>
</dbReference>
<dbReference type="InterPro" id="IPR013922">
    <property type="entry name" value="Cyclin_PHO80-like"/>
</dbReference>
<feature type="region of interest" description="Disordered" evidence="1">
    <location>
        <begin position="29"/>
        <end position="54"/>
    </location>
</feature>
<dbReference type="AlphaFoldDB" id="A0A7S9KKW5"/>
<feature type="compositionally biased region" description="Basic and acidic residues" evidence="1">
    <location>
        <begin position="412"/>
        <end position="422"/>
    </location>
</feature>
<dbReference type="GO" id="GO:0005634">
    <property type="term" value="C:nucleus"/>
    <property type="evidence" value="ECO:0007669"/>
    <property type="project" value="TreeGrafter"/>
</dbReference>
<feature type="region of interest" description="Disordered" evidence="1">
    <location>
        <begin position="100"/>
        <end position="147"/>
    </location>
</feature>
<name>A0A7S9KKW5_EPIFF</name>
<dbReference type="Pfam" id="PF08613">
    <property type="entry name" value="Cyclin"/>
    <property type="match status" value="1"/>
</dbReference>
<dbReference type="PANTHER" id="PTHR15615:SF118">
    <property type="entry name" value="CYCLIN, HYPOTHETICAL (EUROFUNG)"/>
    <property type="match status" value="1"/>
</dbReference>
<dbReference type="Gene3D" id="1.10.472.10">
    <property type="entry name" value="Cyclin-like"/>
    <property type="match status" value="1"/>
</dbReference>
<reference evidence="2 3" key="1">
    <citation type="journal article" date="2018" name="PLoS Genet.">
        <title>Repeat elements organise 3D genome structure and mediate transcription in the filamentous fungus Epichloe festucae.</title>
        <authorList>
            <person name="Winter D.J."/>
            <person name="Ganley A.R.D."/>
            <person name="Young C.A."/>
            <person name="Liachko I."/>
            <person name="Schardl C.L."/>
            <person name="Dupont P.Y."/>
            <person name="Berry D."/>
            <person name="Ram A."/>
            <person name="Scott B."/>
            <person name="Cox M.P."/>
        </authorList>
    </citation>
    <scope>NUCLEOTIDE SEQUENCE [LARGE SCALE GENOMIC DNA]</scope>
    <source>
        <strain evidence="2 3">Fl1</strain>
    </source>
</reference>
<sequence length="683" mass="74766">MSVKISSTAPFLPSSPSLHLRRQQNFESGLVSPKTLSRGLASTSSGHGLKTPPVDDMSATYQPVMAAYNGHPLHPCTTTLSQPNQLKPVMDDVRTSQQYRYPSQQVQLQHKSQHHSTSSHHADPTALQASGPATPSTGTPDTSKMASRRGSETFIYHSLQLPKCISPAGGSLSDFAAQMTCLFWFESIDELRNAETIRSKNHPSLISRLPTLARPHEQFQKWVYNVLSTTQVTQNVIFLALLFIYRLKMSTPQIKGRAGSEYRLLTVALMLGNKFLDDNTYTNKTWAEVSCFAVQEIHVMEVEFLSNMRYNLLASKEEWEHWIVKLSSFHEYYDRASKVAASPIQKLSPTHEAVHAPVLSPTTGAFPSYTPSMKSNLSPNSRQSQNVFAYQTNATSPLASKVSIPRPSSRKRSPDTDLAEHPAKRHMQSVQGARALQSMPSARLNGSLDNTRLSVPHLSLVTNQQLSTGHLYSTSNAGNSQQMVSLPPLQPGIRAMSSVYQANSGAGGVQQPQSVVPVNATAPAPAPAPAPVSIPPAGASYSMATLPTQTSMGYGTPTKHHSPGRLLPNYGSSPLVDSFGPGSAVHTPVVHTPISNSPSVYLQDRASPYKPIRHVNRLLYPPPSASLDRYHLSIPVHPNQMHYQPIGRRHDLRTGIVPEFVVYNRSQQQTLASHGMPPGRYPS</sequence>
<feature type="region of interest" description="Disordered" evidence="1">
    <location>
        <begin position="398"/>
        <end position="430"/>
    </location>
</feature>
<dbReference type="OrthoDB" id="244495at2759"/>
<feature type="compositionally biased region" description="Polar residues" evidence="1">
    <location>
        <begin position="127"/>
        <end position="145"/>
    </location>
</feature>
<dbReference type="EMBL" id="CP031385">
    <property type="protein sequence ID" value="QPG93981.1"/>
    <property type="molecule type" value="Genomic_DNA"/>
</dbReference>
<dbReference type="SUPFAM" id="SSF47954">
    <property type="entry name" value="Cyclin-like"/>
    <property type="match status" value="1"/>
</dbReference>